<dbReference type="AlphaFoldDB" id="A0AAD6RU77"/>
<evidence type="ECO:0000313" key="2">
    <source>
        <dbReference type="Proteomes" id="UP001164929"/>
    </source>
</evidence>
<dbReference type="EMBL" id="JAQIZT010000001">
    <property type="protein sequence ID" value="KAJ7015256.1"/>
    <property type="molecule type" value="Genomic_DNA"/>
</dbReference>
<proteinExistence type="predicted"/>
<comment type="caution">
    <text evidence="1">The sequence shown here is derived from an EMBL/GenBank/DDBJ whole genome shotgun (WGS) entry which is preliminary data.</text>
</comment>
<reference evidence="1 2" key="1">
    <citation type="journal article" date="2023" name="Mol. Ecol. Resour.">
        <title>Chromosome-level genome assembly of a triploid poplar Populus alba 'Berolinensis'.</title>
        <authorList>
            <person name="Chen S."/>
            <person name="Yu Y."/>
            <person name="Wang X."/>
            <person name="Wang S."/>
            <person name="Zhang T."/>
            <person name="Zhou Y."/>
            <person name="He R."/>
            <person name="Meng N."/>
            <person name="Wang Y."/>
            <person name="Liu W."/>
            <person name="Liu Z."/>
            <person name="Liu J."/>
            <person name="Guo Q."/>
            <person name="Huang H."/>
            <person name="Sederoff R.R."/>
            <person name="Wang G."/>
            <person name="Qu G."/>
            <person name="Chen S."/>
        </authorList>
    </citation>
    <scope>NUCLEOTIDE SEQUENCE [LARGE SCALE GENOMIC DNA]</scope>
    <source>
        <strain evidence="1">SC-2020</strain>
    </source>
</reference>
<name>A0AAD6RU77_9ROSI</name>
<gene>
    <name evidence="1" type="ORF">NC653_004534</name>
</gene>
<protein>
    <submittedName>
        <fullName evidence="1">Uncharacterized protein</fullName>
    </submittedName>
</protein>
<evidence type="ECO:0000313" key="1">
    <source>
        <dbReference type="EMBL" id="KAJ7015256.1"/>
    </source>
</evidence>
<keyword evidence="2" id="KW-1185">Reference proteome</keyword>
<dbReference type="Proteomes" id="UP001164929">
    <property type="component" value="Chromosome 1"/>
</dbReference>
<accession>A0AAD6RU77</accession>
<organism evidence="1 2">
    <name type="scientific">Populus alba x Populus x berolinensis</name>
    <dbReference type="NCBI Taxonomy" id="444605"/>
    <lineage>
        <taxon>Eukaryota</taxon>
        <taxon>Viridiplantae</taxon>
        <taxon>Streptophyta</taxon>
        <taxon>Embryophyta</taxon>
        <taxon>Tracheophyta</taxon>
        <taxon>Spermatophyta</taxon>
        <taxon>Magnoliopsida</taxon>
        <taxon>eudicotyledons</taxon>
        <taxon>Gunneridae</taxon>
        <taxon>Pentapetalae</taxon>
        <taxon>rosids</taxon>
        <taxon>fabids</taxon>
        <taxon>Malpighiales</taxon>
        <taxon>Salicaceae</taxon>
        <taxon>Saliceae</taxon>
        <taxon>Populus</taxon>
    </lineage>
</organism>
<sequence length="69" mass="7726">MTGCKGSRDSSQLRCMQSSHWQIFFTLSQGERGCLKLKFRIKAVLKLLSINCSCNTGHAIISMMLVFSP</sequence>